<accession>A0A3S5BCF0</accession>
<sequence length="148" mass="15312">MINFKVKLSISVSKPKIQPIVWDRPDETPFPGESGSFSSSTSVSANASSLPHHHHLHYHQHHVVGAQRRKLWTGVGSSVSSATAGGSVSSGVSSGAASTVSSSNTPAVSTRSSGSHPHRSSFHSGRASGSSNRNLSPGAPVARRGKPL</sequence>
<evidence type="ECO:0000313" key="3">
    <source>
        <dbReference type="Proteomes" id="UP000784294"/>
    </source>
</evidence>
<name>A0A3S5BCF0_9PLAT</name>
<feature type="compositionally biased region" description="Low complexity" evidence="1">
    <location>
        <begin position="34"/>
        <end position="49"/>
    </location>
</feature>
<evidence type="ECO:0000256" key="1">
    <source>
        <dbReference type="SAM" id="MobiDB-lite"/>
    </source>
</evidence>
<feature type="compositionally biased region" description="Basic residues" evidence="1">
    <location>
        <begin position="51"/>
        <end position="71"/>
    </location>
</feature>
<dbReference type="AlphaFoldDB" id="A0A3S5BCF0"/>
<dbReference type="Proteomes" id="UP000784294">
    <property type="component" value="Unassembled WGS sequence"/>
</dbReference>
<comment type="caution">
    <text evidence="2">The sequence shown here is derived from an EMBL/GenBank/DDBJ whole genome shotgun (WGS) entry which is preliminary data.</text>
</comment>
<proteinExistence type="predicted"/>
<organism evidence="2 3">
    <name type="scientific">Protopolystoma xenopodis</name>
    <dbReference type="NCBI Taxonomy" id="117903"/>
    <lineage>
        <taxon>Eukaryota</taxon>
        <taxon>Metazoa</taxon>
        <taxon>Spiralia</taxon>
        <taxon>Lophotrochozoa</taxon>
        <taxon>Platyhelminthes</taxon>
        <taxon>Monogenea</taxon>
        <taxon>Polyopisthocotylea</taxon>
        <taxon>Polystomatidea</taxon>
        <taxon>Polystomatidae</taxon>
        <taxon>Protopolystoma</taxon>
    </lineage>
</organism>
<gene>
    <name evidence="2" type="ORF">PXEA_LOCUS36255</name>
</gene>
<keyword evidence="3" id="KW-1185">Reference proteome</keyword>
<feature type="region of interest" description="Disordered" evidence="1">
    <location>
        <begin position="23"/>
        <end position="148"/>
    </location>
</feature>
<protein>
    <submittedName>
        <fullName evidence="2">Uncharacterized protein</fullName>
    </submittedName>
</protein>
<reference evidence="2" key="1">
    <citation type="submission" date="2018-11" db="EMBL/GenBank/DDBJ databases">
        <authorList>
            <consortium name="Pathogen Informatics"/>
        </authorList>
    </citation>
    <scope>NUCLEOTIDE SEQUENCE</scope>
</reference>
<feature type="compositionally biased region" description="Polar residues" evidence="1">
    <location>
        <begin position="104"/>
        <end position="115"/>
    </location>
</feature>
<feature type="compositionally biased region" description="Low complexity" evidence="1">
    <location>
        <begin position="122"/>
        <end position="131"/>
    </location>
</feature>
<dbReference type="EMBL" id="CAAALY010276783">
    <property type="protein sequence ID" value="VEL42815.1"/>
    <property type="molecule type" value="Genomic_DNA"/>
</dbReference>
<evidence type="ECO:0000313" key="2">
    <source>
        <dbReference type="EMBL" id="VEL42815.1"/>
    </source>
</evidence>
<feature type="compositionally biased region" description="Low complexity" evidence="1">
    <location>
        <begin position="73"/>
        <end position="103"/>
    </location>
</feature>